<organism evidence="1">
    <name type="scientific">marine sediment metagenome</name>
    <dbReference type="NCBI Taxonomy" id="412755"/>
    <lineage>
        <taxon>unclassified sequences</taxon>
        <taxon>metagenomes</taxon>
        <taxon>ecological metagenomes</taxon>
    </lineage>
</organism>
<dbReference type="EMBL" id="LAZR01029511">
    <property type="protein sequence ID" value="KKL59363.1"/>
    <property type="molecule type" value="Genomic_DNA"/>
</dbReference>
<sequence length="24" mass="3142">MMNEKQKRMMDFINSYWKEQYRSP</sequence>
<evidence type="ECO:0000313" key="1">
    <source>
        <dbReference type="EMBL" id="KKL59363.1"/>
    </source>
</evidence>
<feature type="non-terminal residue" evidence="1">
    <location>
        <position position="24"/>
    </location>
</feature>
<protein>
    <submittedName>
        <fullName evidence="1">Uncharacterized protein</fullName>
    </submittedName>
</protein>
<proteinExistence type="predicted"/>
<name>A0A0F9DCB6_9ZZZZ</name>
<reference evidence="1" key="1">
    <citation type="journal article" date="2015" name="Nature">
        <title>Complex archaea that bridge the gap between prokaryotes and eukaryotes.</title>
        <authorList>
            <person name="Spang A."/>
            <person name="Saw J.H."/>
            <person name="Jorgensen S.L."/>
            <person name="Zaremba-Niedzwiedzka K."/>
            <person name="Martijn J."/>
            <person name="Lind A.E."/>
            <person name="van Eijk R."/>
            <person name="Schleper C."/>
            <person name="Guy L."/>
            <person name="Ettema T.J."/>
        </authorList>
    </citation>
    <scope>NUCLEOTIDE SEQUENCE</scope>
</reference>
<comment type="caution">
    <text evidence="1">The sequence shown here is derived from an EMBL/GenBank/DDBJ whole genome shotgun (WGS) entry which is preliminary data.</text>
</comment>
<gene>
    <name evidence="1" type="ORF">LCGC14_2216160</name>
</gene>
<accession>A0A0F9DCB6</accession>
<dbReference type="AlphaFoldDB" id="A0A0F9DCB6"/>